<gene>
    <name evidence="1" type="ORF">TL16_g08316</name>
</gene>
<dbReference type="Proteomes" id="UP001162640">
    <property type="component" value="Unassembled WGS sequence"/>
</dbReference>
<reference evidence="2" key="1">
    <citation type="journal article" date="2023" name="Commun. Biol.">
        <title>Genome analysis of Parmales, the sister group of diatoms, reveals the evolutionary specialization of diatoms from phago-mixotrophs to photoautotrophs.</title>
        <authorList>
            <person name="Ban H."/>
            <person name="Sato S."/>
            <person name="Yoshikawa S."/>
            <person name="Yamada K."/>
            <person name="Nakamura Y."/>
            <person name="Ichinomiya M."/>
            <person name="Sato N."/>
            <person name="Blanc-Mathieu R."/>
            <person name="Endo H."/>
            <person name="Kuwata A."/>
            <person name="Ogata H."/>
        </authorList>
    </citation>
    <scope>NUCLEOTIDE SEQUENCE [LARGE SCALE GENOMIC DNA]</scope>
</reference>
<organism evidence="1 2">
    <name type="scientific">Triparma laevis f. inornata</name>
    <dbReference type="NCBI Taxonomy" id="1714386"/>
    <lineage>
        <taxon>Eukaryota</taxon>
        <taxon>Sar</taxon>
        <taxon>Stramenopiles</taxon>
        <taxon>Ochrophyta</taxon>
        <taxon>Bolidophyceae</taxon>
        <taxon>Parmales</taxon>
        <taxon>Triparmaceae</taxon>
        <taxon>Triparma</taxon>
    </lineage>
</organism>
<comment type="caution">
    <text evidence="1">The sequence shown here is derived from an EMBL/GenBank/DDBJ whole genome shotgun (WGS) entry which is preliminary data.</text>
</comment>
<dbReference type="AlphaFoldDB" id="A0A9W7EIH3"/>
<dbReference type="EMBL" id="BLQM01000273">
    <property type="protein sequence ID" value="GMH79907.1"/>
    <property type="molecule type" value="Genomic_DNA"/>
</dbReference>
<name>A0A9W7EIH3_9STRA</name>
<feature type="non-terminal residue" evidence="1">
    <location>
        <position position="1"/>
    </location>
</feature>
<evidence type="ECO:0000313" key="2">
    <source>
        <dbReference type="Proteomes" id="UP001162640"/>
    </source>
</evidence>
<protein>
    <submittedName>
        <fullName evidence="1">Uncharacterized protein</fullName>
    </submittedName>
</protein>
<evidence type="ECO:0000313" key="1">
    <source>
        <dbReference type="EMBL" id="GMH79907.1"/>
    </source>
</evidence>
<sequence>ITITLTITGTKKPVKGYTIALARKGFGLNLMVLETVEKQGGDDNMGLLAFLQVSFKEFEGFAGDEVSLWIRVDPLGKGNMEGVVRGWNVTGAGKIGMREGGGGTVLKAWN</sequence>
<proteinExistence type="predicted"/>
<accession>A0A9W7EIH3</accession>